<dbReference type="Proteomes" id="UP000201371">
    <property type="component" value="Segment"/>
</dbReference>
<evidence type="ECO:0000313" key="2">
    <source>
        <dbReference type="EMBL" id="AMS02663.1"/>
    </source>
</evidence>
<evidence type="ECO:0000313" key="3">
    <source>
        <dbReference type="Proteomes" id="UP000201371"/>
    </source>
</evidence>
<organism evidence="2 3">
    <name type="scientific">Gordonia phage Yvonnetastic</name>
    <dbReference type="NCBI Taxonomy" id="1821566"/>
    <lineage>
        <taxon>Viruses</taxon>
        <taxon>Duplodnaviria</taxon>
        <taxon>Heunggongvirae</taxon>
        <taxon>Uroviricota</taxon>
        <taxon>Caudoviricetes</taxon>
        <taxon>Yvonnevirus</taxon>
        <taxon>Yvonnevirus yvonnetastic</taxon>
        <taxon>Gordonia virus Yvonnetastic</taxon>
    </lineage>
</organism>
<dbReference type="RefSeq" id="YP_009301173.1">
    <property type="nucleotide sequence ID" value="NC_031230.1"/>
</dbReference>
<sequence length="610" mass="70111">MAKSYTEDQIVDAVHWLIYKGMQRQADSLLEAYVGSGCQEYISLDQTMARFVDHSIRDKRIEEEQRRSSMSFVEAEQWVCDAAQGGPRLEEIIDHARKQDCYRDWQLVIARYALLDRPDNHHPIREGDWEIEWLDEVMTWGGEVHHRANPIAKSMISGKSVHGNRFERERKKWRHLSAYHRDFAAWYSSPYKWDRKYFESIAPEKDRKEWNERATLESKQAISAAKVIQSQKDALSKPNSPTTAEQLNHLKYELLRKPNPIPIFPDTSAFKKAILSDPGAIWSIDKPYGTCKCCEKKGELLNADQLCENCQVMVESHITEEGRVAQSFQNPPGPMPRFAAMSPETIKLYDAFKENARPTPYAQNLYEKDFRDAAIHFADESHDGSNVKDCHFCELQTTWMGWDHYGPNGAMVRAFDEWCTDIGIDCTPEVKAEHKRMAKELDQKNELAHIEAFEEVLDNAVVRIDPVELDSSGKPLPNAFRKQPEKEVETEVDTYVSTAELDRARFDEGFFSQQSKVKFRSSVMGFITTGILYFGSAVTELWATPVTMGAGGAGLAASAALFLQAEKKARESVEARRRVIDAEDRYNRDLHRSMEQYELQKTKQLKEIEK</sequence>
<protein>
    <submittedName>
        <fullName evidence="2">Uncharacterized protein</fullName>
    </submittedName>
</protein>
<gene>
    <name evidence="2" type="primary">119</name>
    <name evidence="2" type="ORF">SEA_YVONNETASTIC_119</name>
</gene>
<dbReference type="GeneID" id="29125081"/>
<feature type="transmembrane region" description="Helical" evidence="1">
    <location>
        <begin position="542"/>
        <end position="563"/>
    </location>
</feature>
<keyword evidence="1" id="KW-0812">Transmembrane</keyword>
<keyword evidence="1" id="KW-0472">Membrane</keyword>
<keyword evidence="3" id="KW-1185">Reference proteome</keyword>
<reference evidence="3" key="1">
    <citation type="submission" date="2016-03" db="EMBL/GenBank/DDBJ databases">
        <authorList>
            <person name="Ploux O."/>
        </authorList>
    </citation>
    <scope>NUCLEOTIDE SEQUENCE [LARGE SCALE GENOMIC DNA]</scope>
</reference>
<dbReference type="EMBL" id="KU963248">
    <property type="protein sequence ID" value="AMS02663.1"/>
    <property type="molecule type" value="Genomic_DNA"/>
</dbReference>
<keyword evidence="1" id="KW-1133">Transmembrane helix</keyword>
<accession>A0A142K980</accession>
<proteinExistence type="predicted"/>
<dbReference type="KEGG" id="vg:29125081"/>
<evidence type="ECO:0000256" key="1">
    <source>
        <dbReference type="SAM" id="Phobius"/>
    </source>
</evidence>
<name>A0A142K980_9CAUD</name>